<comment type="caution">
    <text evidence="4">The sequence shown here is derived from an EMBL/GenBank/DDBJ whole genome shotgun (WGS) entry which is preliminary data.</text>
</comment>
<dbReference type="InterPro" id="IPR000326">
    <property type="entry name" value="PAP2/HPO"/>
</dbReference>
<feature type="region of interest" description="Disordered" evidence="1">
    <location>
        <begin position="273"/>
        <end position="295"/>
    </location>
</feature>
<evidence type="ECO:0000313" key="5">
    <source>
        <dbReference type="Proteomes" id="UP000067448"/>
    </source>
</evidence>
<evidence type="ECO:0000259" key="3">
    <source>
        <dbReference type="SMART" id="SM00014"/>
    </source>
</evidence>
<name>A0A100JQT2_STRSC</name>
<organism evidence="4 5">
    <name type="scientific">Streptomyces scabiei</name>
    <dbReference type="NCBI Taxonomy" id="1930"/>
    <lineage>
        <taxon>Bacteria</taxon>
        <taxon>Bacillati</taxon>
        <taxon>Actinomycetota</taxon>
        <taxon>Actinomycetes</taxon>
        <taxon>Kitasatosporales</taxon>
        <taxon>Streptomycetaceae</taxon>
        <taxon>Streptomyces</taxon>
    </lineage>
</organism>
<feature type="domain" description="Phosphatidic acid phosphatase type 2/haloperoxidase" evidence="3">
    <location>
        <begin position="155"/>
        <end position="267"/>
    </location>
</feature>
<keyword evidence="2" id="KW-0812">Transmembrane</keyword>
<reference evidence="5" key="3">
    <citation type="submission" date="2016-02" db="EMBL/GenBank/DDBJ databases">
        <title>Draft genome of pathogenic Streptomyces sp. in Japan.</title>
        <authorList>
            <person name="Tomihama T."/>
            <person name="Ikenaga M."/>
            <person name="Sakai M."/>
            <person name="Okubo T."/>
            <person name="Ikeda S."/>
        </authorList>
    </citation>
    <scope>NUCLEOTIDE SEQUENCE [LARGE SCALE GENOMIC DNA]</scope>
    <source>
        <strain evidence="5">S58</strain>
    </source>
</reference>
<protein>
    <submittedName>
        <fullName evidence="4">PAP2 superfamily protein</fullName>
    </submittedName>
</protein>
<dbReference type="SUPFAM" id="SSF48317">
    <property type="entry name" value="Acid phosphatase/Vanadium-dependent haloperoxidase"/>
    <property type="match status" value="1"/>
</dbReference>
<dbReference type="AlphaFoldDB" id="A0A100JQT2"/>
<feature type="transmembrane region" description="Helical" evidence="2">
    <location>
        <begin position="252"/>
        <end position="270"/>
    </location>
</feature>
<dbReference type="Pfam" id="PF01569">
    <property type="entry name" value="PAP2"/>
    <property type="match status" value="1"/>
</dbReference>
<reference evidence="4 5" key="2">
    <citation type="journal article" date="2016" name="Genome Announc.">
        <title>Draft Genome Sequences of Streptomyces scabiei S58, Streptomyces turgidiscabies T45, and Streptomyces acidiscabies a10, the Pathogens of Potato Common Scab, Isolated in Japan.</title>
        <authorList>
            <person name="Tomihama T."/>
            <person name="Nishi Y."/>
            <person name="Sakai M."/>
            <person name="Ikenaga M."/>
            <person name="Okubo T."/>
            <person name="Ikeda S."/>
        </authorList>
    </citation>
    <scope>NUCLEOTIDE SEQUENCE [LARGE SCALE GENOMIC DNA]</scope>
    <source>
        <strain evidence="4 5">S58</strain>
    </source>
</reference>
<evidence type="ECO:0000256" key="1">
    <source>
        <dbReference type="SAM" id="MobiDB-lite"/>
    </source>
</evidence>
<accession>A0A100JQT2</accession>
<keyword evidence="2" id="KW-0472">Membrane</keyword>
<feature type="compositionally biased region" description="Basic and acidic residues" evidence="1">
    <location>
        <begin position="273"/>
        <end position="283"/>
    </location>
</feature>
<evidence type="ECO:0000313" key="4">
    <source>
        <dbReference type="EMBL" id="GAQ63999.1"/>
    </source>
</evidence>
<evidence type="ECO:0000256" key="2">
    <source>
        <dbReference type="SAM" id="Phobius"/>
    </source>
</evidence>
<dbReference type="SMART" id="SM00014">
    <property type="entry name" value="acidPPc"/>
    <property type="match status" value="1"/>
</dbReference>
<keyword evidence="2" id="KW-1133">Transmembrane helix</keyword>
<feature type="transmembrane region" description="Helical" evidence="2">
    <location>
        <begin position="196"/>
        <end position="213"/>
    </location>
</feature>
<feature type="transmembrane region" description="Helical" evidence="2">
    <location>
        <begin position="79"/>
        <end position="100"/>
    </location>
</feature>
<feature type="transmembrane region" description="Helical" evidence="2">
    <location>
        <begin position="220"/>
        <end position="240"/>
    </location>
</feature>
<proteinExistence type="predicted"/>
<feature type="transmembrane region" description="Helical" evidence="2">
    <location>
        <begin position="136"/>
        <end position="153"/>
    </location>
</feature>
<dbReference type="EMBL" id="BCMM01000020">
    <property type="protein sequence ID" value="GAQ63999.1"/>
    <property type="molecule type" value="Genomic_DNA"/>
</dbReference>
<feature type="transmembrane region" description="Helical" evidence="2">
    <location>
        <begin position="158"/>
        <end position="176"/>
    </location>
</feature>
<sequence length="295" mass="29297">MTSHTAQGSAERPSCVTPVRFPVGAAECPVSGGSCWLGWPPGTRRGALVTEVEDHVGVGSDGPGGRSAPPVLSSAPRGWLGVVAVLAALGVVVGAVLFAGDSEPGAVDARISAVVDGVGPPWRRIALAVDFLGEPVGAAALVVTVVAGCLLLLRSPRAAVFAVASVGVTVGAGTLLKSLVGRTIHGDGNLSYPSGHTAFLTALALVVALLAAGRLRLGRAAGLSLVLAVALVAGAAMGWAQVALGAHYPTDVLGGWCTALAVTPATAWLVDRAADRPDGRPENGRMAGRTADAGP</sequence>
<reference evidence="5" key="1">
    <citation type="submission" date="2015-11" db="EMBL/GenBank/DDBJ databases">
        <authorList>
            <consortium name="Cross-ministerial Strategic Innovation Promotion Program (SIP) consortium"/>
            <person name="Tomihama T."/>
            <person name="Ikenaga M."/>
            <person name="Sakai M."/>
            <person name="Okubo T."/>
            <person name="Ikeda S."/>
        </authorList>
    </citation>
    <scope>NUCLEOTIDE SEQUENCE [LARGE SCALE GENOMIC DNA]</scope>
    <source>
        <strain evidence="5">S58</strain>
    </source>
</reference>
<dbReference type="InterPro" id="IPR036938">
    <property type="entry name" value="PAP2/HPO_sf"/>
</dbReference>
<dbReference type="Gene3D" id="1.20.144.10">
    <property type="entry name" value="Phosphatidic acid phosphatase type 2/haloperoxidase"/>
    <property type="match status" value="1"/>
</dbReference>
<gene>
    <name evidence="4" type="ORF">SsS58_04387</name>
</gene>
<dbReference type="Proteomes" id="UP000067448">
    <property type="component" value="Unassembled WGS sequence"/>
</dbReference>